<evidence type="ECO:0000313" key="6">
    <source>
        <dbReference type="Proteomes" id="UP001481677"/>
    </source>
</evidence>
<evidence type="ECO:0000313" key="5">
    <source>
        <dbReference type="EMBL" id="MEM5346380.1"/>
    </source>
</evidence>
<comment type="caution">
    <text evidence="5">The sequence shown here is derived from an EMBL/GenBank/DDBJ whole genome shotgun (WGS) entry which is preliminary data.</text>
</comment>
<dbReference type="PANTHER" id="PTHR38011:SF7">
    <property type="entry name" value="2,5-DIAMINO-6-RIBOSYLAMINO-4(3H)-PYRIMIDINONE 5'-PHOSPHATE REDUCTASE"/>
    <property type="match status" value="1"/>
</dbReference>
<feature type="non-terminal residue" evidence="5">
    <location>
        <position position="1"/>
    </location>
</feature>
<keyword evidence="3" id="KW-0560">Oxidoreductase</keyword>
<dbReference type="EMBL" id="JAZHGA010000169">
    <property type="protein sequence ID" value="MEM5346380.1"/>
    <property type="molecule type" value="Genomic_DNA"/>
</dbReference>
<dbReference type="RefSeq" id="WP_342959876.1">
    <property type="nucleotide sequence ID" value="NZ_JAZHGA010000169.1"/>
</dbReference>
<keyword evidence="2" id="KW-0521">NADP</keyword>
<name>A0ABU9RH42_9BURK</name>
<dbReference type="PANTHER" id="PTHR38011">
    <property type="entry name" value="DIHYDROFOLATE REDUCTASE FAMILY PROTEIN (AFU_ORTHOLOGUE AFUA_8G06820)"/>
    <property type="match status" value="1"/>
</dbReference>
<dbReference type="Gene3D" id="3.40.430.10">
    <property type="entry name" value="Dihydrofolate Reductase, subunit A"/>
    <property type="match status" value="1"/>
</dbReference>
<accession>A0ABU9RH42</accession>
<evidence type="ECO:0000256" key="2">
    <source>
        <dbReference type="ARBA" id="ARBA00022857"/>
    </source>
</evidence>
<dbReference type="Pfam" id="PF01872">
    <property type="entry name" value="RibD_C"/>
    <property type="match status" value="1"/>
</dbReference>
<sequence>YLTLHIKKRPYIFLKFAKSLDGLINSTCLFYKKPFYISNTHSLQHVHYRRTQEQAIIIGKNTAIQDNPKLDTRLVGGVIFPYKIILDSNLESLNFNLNLFKKKNKLWIYNVKKNLNIYNVNCIKVDKKNFLKNVLHDLYKKNIHSVIVE</sequence>
<reference evidence="5 6" key="1">
    <citation type="submission" date="2024-01" db="EMBL/GenBank/DDBJ databases">
        <title>The diversity of rhizobia nodulating Mimosa spp. in eleven states of Brazil covering several biomes is determined by host plant, location, and edaphic factors.</title>
        <authorList>
            <person name="Rouws L."/>
            <person name="Barauna A."/>
            <person name="Beukes C."/>
            <person name="De Faria S.M."/>
            <person name="Gross E."/>
            <person name="Dos Reis Junior F.B."/>
            <person name="Simon M."/>
            <person name="Maluk M."/>
            <person name="Odee D.W."/>
            <person name="Kenicer G."/>
            <person name="Young J.P.W."/>
            <person name="Reis V.M."/>
            <person name="Zilli J."/>
            <person name="James E.K."/>
        </authorList>
    </citation>
    <scope>NUCLEOTIDE SEQUENCE [LARGE SCALE GENOMIC DNA]</scope>
    <source>
        <strain evidence="5 6">JPY530</strain>
    </source>
</reference>
<dbReference type="InterPro" id="IPR024072">
    <property type="entry name" value="DHFR-like_dom_sf"/>
</dbReference>
<feature type="domain" description="Bacterial bifunctional deaminase-reductase C-terminal" evidence="4">
    <location>
        <begin position="10"/>
        <end position="149"/>
    </location>
</feature>
<comment type="pathway">
    <text evidence="1">Cofactor biosynthesis; riboflavin biosynthesis.</text>
</comment>
<evidence type="ECO:0000259" key="4">
    <source>
        <dbReference type="Pfam" id="PF01872"/>
    </source>
</evidence>
<protein>
    <submittedName>
        <fullName evidence="5">Dihydrofolate reductase family protein</fullName>
    </submittedName>
</protein>
<gene>
    <name evidence="5" type="ORF">V4C56_43055</name>
</gene>
<dbReference type="Proteomes" id="UP001481677">
    <property type="component" value="Unassembled WGS sequence"/>
</dbReference>
<dbReference type="InterPro" id="IPR002734">
    <property type="entry name" value="RibDG_C"/>
</dbReference>
<feature type="non-terminal residue" evidence="5">
    <location>
        <position position="149"/>
    </location>
</feature>
<keyword evidence="6" id="KW-1185">Reference proteome</keyword>
<dbReference type="SUPFAM" id="SSF53597">
    <property type="entry name" value="Dihydrofolate reductase-like"/>
    <property type="match status" value="1"/>
</dbReference>
<evidence type="ECO:0000256" key="1">
    <source>
        <dbReference type="ARBA" id="ARBA00005104"/>
    </source>
</evidence>
<evidence type="ECO:0000256" key="3">
    <source>
        <dbReference type="ARBA" id="ARBA00023002"/>
    </source>
</evidence>
<proteinExistence type="predicted"/>
<dbReference type="InterPro" id="IPR050765">
    <property type="entry name" value="Riboflavin_Biosynth_HTPR"/>
</dbReference>
<organism evidence="5 6">
    <name type="scientific">Paraburkholderia azotifigens</name>
    <dbReference type="NCBI Taxonomy" id="2057004"/>
    <lineage>
        <taxon>Bacteria</taxon>
        <taxon>Pseudomonadati</taxon>
        <taxon>Pseudomonadota</taxon>
        <taxon>Betaproteobacteria</taxon>
        <taxon>Burkholderiales</taxon>
        <taxon>Burkholderiaceae</taxon>
        <taxon>Paraburkholderia</taxon>
    </lineage>
</organism>